<evidence type="ECO:0000313" key="2">
    <source>
        <dbReference type="EMBL" id="SDJ19147.1"/>
    </source>
</evidence>
<evidence type="ECO:0000259" key="1">
    <source>
        <dbReference type="Pfam" id="PF13274"/>
    </source>
</evidence>
<gene>
    <name evidence="2" type="ORF">SAMN05428983_0563</name>
</gene>
<dbReference type="InterPro" id="IPR025272">
    <property type="entry name" value="SocA_Panacea"/>
</dbReference>
<dbReference type="EMBL" id="FNEW01000001">
    <property type="protein sequence ID" value="SDJ19147.1"/>
    <property type="molecule type" value="Genomic_DNA"/>
</dbReference>
<organism evidence="2 3">
    <name type="scientific">Agrobacterium fabrum</name>
    <dbReference type="NCBI Taxonomy" id="1176649"/>
    <lineage>
        <taxon>Bacteria</taxon>
        <taxon>Pseudomonadati</taxon>
        <taxon>Pseudomonadota</taxon>
        <taxon>Alphaproteobacteria</taxon>
        <taxon>Hyphomicrobiales</taxon>
        <taxon>Rhizobiaceae</taxon>
        <taxon>Rhizobium/Agrobacterium group</taxon>
        <taxon>Agrobacterium</taxon>
        <taxon>Agrobacterium tumefaciens complex</taxon>
    </lineage>
</organism>
<comment type="caution">
    <text evidence="2">The sequence shown here is derived from an EMBL/GenBank/DDBJ whole genome shotgun (WGS) entry which is preliminary data.</text>
</comment>
<dbReference type="AlphaFoldDB" id="A0A7Z7FLY3"/>
<proteinExistence type="predicted"/>
<feature type="domain" description="Antitoxin SocA-like Panacea" evidence="1">
    <location>
        <begin position="34"/>
        <end position="134"/>
    </location>
</feature>
<protein>
    <submittedName>
        <fullName evidence="2">Uncharacterized phage-associated protein</fullName>
    </submittedName>
</protein>
<dbReference type="Pfam" id="PF13274">
    <property type="entry name" value="SocA_Panacea"/>
    <property type="match status" value="1"/>
</dbReference>
<evidence type="ECO:0000313" key="3">
    <source>
        <dbReference type="Proteomes" id="UP000198917"/>
    </source>
</evidence>
<sequence length="167" mass="19039">MTAVEQSHDARAIANYILDRAPQLGVERLTIMQLLKLVYLSHGWSTAFCDVPLVEQCPQAWQYGPVYPTVYRALNHFGGNPVTDRIKDRLTGSQFYPNLSDYQRRVIDAVLKSYGKKHAFELSRITHQDGGPWQNAYEAKGAYSEIPLEDLRKHYKELAEARGVKSI</sequence>
<accession>A0A7Z7FLY3</accession>
<reference evidence="2 3" key="1">
    <citation type="submission" date="2016-10" db="EMBL/GenBank/DDBJ databases">
        <authorList>
            <person name="Varghese N."/>
            <person name="Submissions S."/>
        </authorList>
    </citation>
    <scope>NUCLEOTIDE SEQUENCE [LARGE SCALE GENOMIC DNA]</scope>
    <source>
        <strain evidence="2 3">PDC82</strain>
    </source>
</reference>
<name>A0A7Z7FLY3_9HYPH</name>
<dbReference type="Proteomes" id="UP000198917">
    <property type="component" value="Unassembled WGS sequence"/>
</dbReference>
<dbReference type="RefSeq" id="WP_092731614.1">
    <property type="nucleotide sequence ID" value="NZ_FNEW01000001.1"/>
</dbReference>